<accession>A0A101LUZ8</accession>
<gene>
    <name evidence="1" type="ORF">ABT39_MTgene2190</name>
</gene>
<dbReference type="EMBL" id="LKAM01000015">
    <property type="protein sequence ID" value="KUM45836.1"/>
    <property type="molecule type" value="Genomic_DNA"/>
</dbReference>
<comment type="caution">
    <text evidence="1">The sequence shown here is derived from an EMBL/GenBank/DDBJ whole genome shotgun (WGS) entry which is preliminary data.</text>
</comment>
<keyword evidence="1" id="KW-0496">Mitochondrion</keyword>
<reference evidence="1" key="1">
    <citation type="journal article" date="2015" name="Genome Biol. Evol.">
        <title>Organellar Genomes of White Spruce (Picea glauca): Assembly and Annotation.</title>
        <authorList>
            <person name="Jackman S.D."/>
            <person name="Warren R.L."/>
            <person name="Gibb E.A."/>
            <person name="Vandervalk B.P."/>
            <person name="Mohamadi H."/>
            <person name="Chu J."/>
            <person name="Raymond A."/>
            <person name="Pleasance S."/>
            <person name="Coope R."/>
            <person name="Wildung M.R."/>
            <person name="Ritland C.E."/>
            <person name="Bousquet J."/>
            <person name="Jones S.J."/>
            <person name="Bohlmann J."/>
            <person name="Birol I."/>
        </authorList>
    </citation>
    <scope>NUCLEOTIDE SEQUENCE [LARGE SCALE GENOMIC DNA]</scope>
    <source>
        <tissue evidence="1">Flushing bud</tissue>
    </source>
</reference>
<protein>
    <submittedName>
        <fullName evidence="1">Uncharacterized protein</fullName>
    </submittedName>
</protein>
<organism evidence="1">
    <name type="scientific">Picea glauca</name>
    <name type="common">White spruce</name>
    <name type="synonym">Pinus glauca</name>
    <dbReference type="NCBI Taxonomy" id="3330"/>
    <lineage>
        <taxon>Eukaryota</taxon>
        <taxon>Viridiplantae</taxon>
        <taxon>Streptophyta</taxon>
        <taxon>Embryophyta</taxon>
        <taxon>Tracheophyta</taxon>
        <taxon>Spermatophyta</taxon>
        <taxon>Pinopsida</taxon>
        <taxon>Pinidae</taxon>
        <taxon>Conifers I</taxon>
        <taxon>Pinales</taxon>
        <taxon>Pinaceae</taxon>
        <taxon>Picea</taxon>
    </lineage>
</organism>
<proteinExistence type="predicted"/>
<name>A0A101LUZ8_PICGL</name>
<sequence length="50" mass="5419">MPLHGNSHTHEGLARAKRGSRSLHLHYNLQNKSGACPGGAQVRCLEGRSQ</sequence>
<dbReference type="AlphaFoldDB" id="A0A101LUZ8"/>
<geneLocation type="mitochondrion" evidence="1"/>
<evidence type="ECO:0000313" key="1">
    <source>
        <dbReference type="EMBL" id="KUM45836.1"/>
    </source>
</evidence>